<dbReference type="PANTHER" id="PTHR43072:SF23">
    <property type="entry name" value="UPF0039 PROTEIN C11D3.02C"/>
    <property type="match status" value="1"/>
</dbReference>
<accession>A0A143PUM6</accession>
<keyword evidence="1 4" id="KW-0808">Transferase</keyword>
<evidence type="ECO:0000259" key="3">
    <source>
        <dbReference type="PROSITE" id="PS51186"/>
    </source>
</evidence>
<dbReference type="Proteomes" id="UP000076079">
    <property type="component" value="Chromosome"/>
</dbReference>
<dbReference type="Gene3D" id="3.40.630.30">
    <property type="match status" value="1"/>
</dbReference>
<gene>
    <name evidence="4" type="ORF">LuPra_05288</name>
</gene>
<dbReference type="PANTHER" id="PTHR43072">
    <property type="entry name" value="N-ACETYLTRANSFERASE"/>
    <property type="match status" value="1"/>
</dbReference>
<dbReference type="RefSeq" id="WP_110173509.1">
    <property type="nucleotide sequence ID" value="NZ_CP015136.1"/>
</dbReference>
<name>A0A143PUM6_LUTPR</name>
<dbReference type="InterPro" id="IPR000182">
    <property type="entry name" value="GNAT_dom"/>
</dbReference>
<dbReference type="InterPro" id="IPR016181">
    <property type="entry name" value="Acyl_CoA_acyltransferase"/>
</dbReference>
<dbReference type="CDD" id="cd04301">
    <property type="entry name" value="NAT_SF"/>
    <property type="match status" value="1"/>
</dbReference>
<proteinExistence type="predicted"/>
<organism evidence="4 5">
    <name type="scientific">Luteitalea pratensis</name>
    <dbReference type="NCBI Taxonomy" id="1855912"/>
    <lineage>
        <taxon>Bacteria</taxon>
        <taxon>Pseudomonadati</taxon>
        <taxon>Acidobacteriota</taxon>
        <taxon>Vicinamibacteria</taxon>
        <taxon>Vicinamibacterales</taxon>
        <taxon>Vicinamibacteraceae</taxon>
        <taxon>Luteitalea</taxon>
    </lineage>
</organism>
<feature type="domain" description="N-acetyltransferase" evidence="3">
    <location>
        <begin position="3"/>
        <end position="163"/>
    </location>
</feature>
<evidence type="ECO:0000313" key="5">
    <source>
        <dbReference type="Proteomes" id="UP000076079"/>
    </source>
</evidence>
<evidence type="ECO:0000256" key="1">
    <source>
        <dbReference type="ARBA" id="ARBA00022679"/>
    </source>
</evidence>
<sequence length="179" mass="19665">MDLLLRDVTPADAEAVVRILNPIIEARLYTVFDQRFTVDAERDYIARFPSRGVWKLAVRQPGGEVVGFQVLEPFGPYTTSFDHVGSLGTYVALDQRRQGIASALFPATFHAAVQKGFEKIFTFVRADNPAALAVYTGQGFTVVGTAKRHAKIDGRYIDEVLIERALDGRWAGAFSGANG</sequence>
<protein>
    <submittedName>
        <fullName evidence="4">Putative acetyltransferase YhhY</fullName>
    </submittedName>
</protein>
<dbReference type="Pfam" id="PF00583">
    <property type="entry name" value="Acetyltransf_1"/>
    <property type="match status" value="1"/>
</dbReference>
<reference evidence="4 5" key="1">
    <citation type="journal article" date="2016" name="Genome Announc.">
        <title>First Complete Genome Sequence of a Subdivision 6 Acidobacterium Strain.</title>
        <authorList>
            <person name="Huang S."/>
            <person name="Vieira S."/>
            <person name="Bunk B."/>
            <person name="Riedel T."/>
            <person name="Sproer C."/>
            <person name="Overmann J."/>
        </authorList>
    </citation>
    <scope>NUCLEOTIDE SEQUENCE [LARGE SCALE GENOMIC DNA]</scope>
    <source>
        <strain evidence="5">DSM 100886 HEG_-6_39</strain>
    </source>
</reference>
<reference evidence="5" key="2">
    <citation type="submission" date="2016-04" db="EMBL/GenBank/DDBJ databases">
        <title>First Complete Genome Sequence of a Subdivision 6 Acidobacterium.</title>
        <authorList>
            <person name="Huang S."/>
            <person name="Vieira S."/>
            <person name="Bunk B."/>
            <person name="Riedel T."/>
            <person name="Sproeer C."/>
            <person name="Overmann J."/>
        </authorList>
    </citation>
    <scope>NUCLEOTIDE SEQUENCE [LARGE SCALE GENOMIC DNA]</scope>
    <source>
        <strain evidence="5">DSM 100886 HEG_-6_39</strain>
    </source>
</reference>
<dbReference type="PROSITE" id="PS51186">
    <property type="entry name" value="GNAT"/>
    <property type="match status" value="1"/>
</dbReference>
<dbReference type="OrthoDB" id="9798006at2"/>
<evidence type="ECO:0000313" key="4">
    <source>
        <dbReference type="EMBL" id="AMY12016.1"/>
    </source>
</evidence>
<dbReference type="SUPFAM" id="SSF55729">
    <property type="entry name" value="Acyl-CoA N-acyltransferases (Nat)"/>
    <property type="match status" value="1"/>
</dbReference>
<evidence type="ECO:0000256" key="2">
    <source>
        <dbReference type="ARBA" id="ARBA00023315"/>
    </source>
</evidence>
<dbReference type="KEGG" id="abac:LuPra_05288"/>
<dbReference type="GO" id="GO:0016747">
    <property type="term" value="F:acyltransferase activity, transferring groups other than amino-acyl groups"/>
    <property type="evidence" value="ECO:0007669"/>
    <property type="project" value="InterPro"/>
</dbReference>
<keyword evidence="2" id="KW-0012">Acyltransferase</keyword>
<keyword evidence="5" id="KW-1185">Reference proteome</keyword>
<dbReference type="STRING" id="1855912.LuPra_05288"/>
<dbReference type="AlphaFoldDB" id="A0A143PUM6"/>
<dbReference type="EMBL" id="CP015136">
    <property type="protein sequence ID" value="AMY12016.1"/>
    <property type="molecule type" value="Genomic_DNA"/>
</dbReference>